<dbReference type="Pfam" id="PF04233">
    <property type="entry name" value="Phage_Mu_F"/>
    <property type="match status" value="1"/>
</dbReference>
<evidence type="ECO:0000313" key="3">
    <source>
        <dbReference type="Proteomes" id="UP000657421"/>
    </source>
</evidence>
<accession>A0ABR7NBA0</accession>
<dbReference type="InterPro" id="IPR006528">
    <property type="entry name" value="Phage_head_morphogenesis_dom"/>
</dbReference>
<proteinExistence type="predicted"/>
<evidence type="ECO:0000313" key="2">
    <source>
        <dbReference type="EMBL" id="MBC8573675.1"/>
    </source>
</evidence>
<sequence>MKLNVDPLLEAIERYIVKADDDLEERLNEEGYVEAGVAVAHIGTIEDGVTAAVENNVDEVLARLQNASGVDDFVETVWPEISNSDEMEKALHDLFYQQFDELLHRFTKQWIISADPELGEVIDDGITKPAEAFIKGWSQQLANLMHLNTKDGIEKILLDAQEQKQTIDEVAQAIADSGIRECGYRSRRVAVTEVLRVEEYAHQEARIQNPSCYKKEWVHTGAAHPRENHVAISGQQVFKREPFTLIGKNGGTYYPMCPRDTSLPAEESINCHCITKDIVDQEILGMSLDERVSLREKYMSEVNAEYDAFEQKFNEEHGIEEMRDDPSITWNMYNAYYEAWRNGEI</sequence>
<keyword evidence="3" id="KW-1185">Reference proteome</keyword>
<dbReference type="RefSeq" id="WP_249308966.1">
    <property type="nucleotide sequence ID" value="NZ_JACRSZ010000011.1"/>
</dbReference>
<organism evidence="2 3">
    <name type="scientific">Jingyaoa shaoxingensis</name>
    <dbReference type="NCBI Taxonomy" id="2763671"/>
    <lineage>
        <taxon>Bacteria</taxon>
        <taxon>Bacillati</taxon>
        <taxon>Bacillota</taxon>
        <taxon>Clostridia</taxon>
        <taxon>Lachnospirales</taxon>
        <taxon>Lachnospiraceae</taxon>
        <taxon>Jingyaoa</taxon>
    </lineage>
</organism>
<comment type="caution">
    <text evidence="2">The sequence shown here is derived from an EMBL/GenBank/DDBJ whole genome shotgun (WGS) entry which is preliminary data.</text>
</comment>
<dbReference type="Proteomes" id="UP000657421">
    <property type="component" value="Unassembled WGS sequence"/>
</dbReference>
<gene>
    <name evidence="2" type="ORF">H8716_11365</name>
</gene>
<reference evidence="2 3" key="1">
    <citation type="submission" date="2020-08" db="EMBL/GenBank/DDBJ databases">
        <title>Genome public.</title>
        <authorList>
            <person name="Liu C."/>
            <person name="Sun Q."/>
        </authorList>
    </citation>
    <scope>NUCLEOTIDE SEQUENCE [LARGE SCALE GENOMIC DNA]</scope>
    <source>
        <strain evidence="2 3">NSJ-46</strain>
    </source>
</reference>
<dbReference type="EMBL" id="JACRSZ010000011">
    <property type="protein sequence ID" value="MBC8573675.1"/>
    <property type="molecule type" value="Genomic_DNA"/>
</dbReference>
<protein>
    <recommendedName>
        <fullName evidence="1">Phage head morphogenesis domain-containing protein</fullName>
    </recommendedName>
</protein>
<feature type="domain" description="Phage head morphogenesis" evidence="1">
    <location>
        <begin position="153"/>
        <end position="274"/>
    </location>
</feature>
<name>A0ABR7NBA0_9FIRM</name>
<evidence type="ECO:0000259" key="1">
    <source>
        <dbReference type="Pfam" id="PF04233"/>
    </source>
</evidence>